<dbReference type="Proteomes" id="UP000194873">
    <property type="component" value="Unassembled WGS sequence"/>
</dbReference>
<keyword evidence="3" id="KW-1185">Reference proteome</keyword>
<keyword evidence="1" id="KW-0472">Membrane</keyword>
<evidence type="ECO:0000256" key="1">
    <source>
        <dbReference type="SAM" id="Phobius"/>
    </source>
</evidence>
<feature type="transmembrane region" description="Helical" evidence="1">
    <location>
        <begin position="38"/>
        <end position="57"/>
    </location>
</feature>
<sequence>MKELGLGLFLLGLLSLILPFFGVHHMLLTWIDEWGPTVAWAIRGGVTLVGLGLYLAFRNRD</sequence>
<keyword evidence="1" id="KW-0812">Transmembrane</keyword>
<name>A0A243W6R6_9BACT</name>
<gene>
    <name evidence="2" type="ORF">BXP70_24895</name>
</gene>
<protein>
    <recommendedName>
        <fullName evidence="4">DUF378 domain-containing protein</fullName>
    </recommendedName>
</protein>
<keyword evidence="1" id="KW-1133">Transmembrane helix</keyword>
<reference evidence="2 3" key="1">
    <citation type="submission" date="2017-01" db="EMBL/GenBank/DDBJ databases">
        <title>A new Hymenobacter.</title>
        <authorList>
            <person name="Liang Y."/>
            <person name="Feng F."/>
        </authorList>
    </citation>
    <scope>NUCLEOTIDE SEQUENCE [LARGE SCALE GENOMIC DNA]</scope>
    <source>
        <strain evidence="2">MIMBbqt21</strain>
    </source>
</reference>
<accession>A0A243W6R6</accession>
<comment type="caution">
    <text evidence="2">The sequence shown here is derived from an EMBL/GenBank/DDBJ whole genome shotgun (WGS) entry which is preliminary data.</text>
</comment>
<proteinExistence type="predicted"/>
<organism evidence="2 3">
    <name type="scientific">Hymenobacter crusticola</name>
    <dbReference type="NCBI Taxonomy" id="1770526"/>
    <lineage>
        <taxon>Bacteria</taxon>
        <taxon>Pseudomonadati</taxon>
        <taxon>Bacteroidota</taxon>
        <taxon>Cytophagia</taxon>
        <taxon>Cytophagales</taxon>
        <taxon>Hymenobacteraceae</taxon>
        <taxon>Hymenobacter</taxon>
    </lineage>
</organism>
<evidence type="ECO:0000313" key="3">
    <source>
        <dbReference type="Proteomes" id="UP000194873"/>
    </source>
</evidence>
<dbReference type="AlphaFoldDB" id="A0A243W6R6"/>
<dbReference type="RefSeq" id="WP_086596834.1">
    <property type="nucleotide sequence ID" value="NZ_MTSE01000025.1"/>
</dbReference>
<evidence type="ECO:0008006" key="4">
    <source>
        <dbReference type="Google" id="ProtNLM"/>
    </source>
</evidence>
<dbReference type="EMBL" id="MTSE01000025">
    <property type="protein sequence ID" value="OUJ70206.1"/>
    <property type="molecule type" value="Genomic_DNA"/>
</dbReference>
<evidence type="ECO:0000313" key="2">
    <source>
        <dbReference type="EMBL" id="OUJ70206.1"/>
    </source>
</evidence>